<organism evidence="2 3">
    <name type="scientific">Cytospora mali</name>
    <name type="common">Apple Valsa canker fungus</name>
    <name type="synonym">Valsa mali</name>
    <dbReference type="NCBI Taxonomy" id="578113"/>
    <lineage>
        <taxon>Eukaryota</taxon>
        <taxon>Fungi</taxon>
        <taxon>Dikarya</taxon>
        <taxon>Ascomycota</taxon>
        <taxon>Pezizomycotina</taxon>
        <taxon>Sordariomycetes</taxon>
        <taxon>Sordariomycetidae</taxon>
        <taxon>Diaporthales</taxon>
        <taxon>Cytosporaceae</taxon>
        <taxon>Cytospora</taxon>
    </lineage>
</organism>
<evidence type="ECO:0000256" key="1">
    <source>
        <dbReference type="SAM" id="MobiDB-lite"/>
    </source>
</evidence>
<gene>
    <name evidence="2" type="ORF">VP1G_03219</name>
</gene>
<dbReference type="Proteomes" id="UP000078576">
    <property type="component" value="Unassembled WGS sequence"/>
</dbReference>
<evidence type="ECO:0008006" key="4">
    <source>
        <dbReference type="Google" id="ProtNLM"/>
    </source>
</evidence>
<evidence type="ECO:0000313" key="3">
    <source>
        <dbReference type="Proteomes" id="UP000078576"/>
    </source>
</evidence>
<name>A0A194UVU7_CYTMA</name>
<dbReference type="PANTHER" id="PTHR37015:SF2">
    <property type="entry name" value="REVERSE TRANSCRIPTASE DOMAIN-CONTAINING PROTEIN"/>
    <property type="match status" value="1"/>
</dbReference>
<dbReference type="STRING" id="694573.A0A194UVU7"/>
<reference evidence="3" key="1">
    <citation type="submission" date="2014-12" db="EMBL/GenBank/DDBJ databases">
        <title>Genome Sequence of Valsa Canker Pathogens Uncovers a Specific Adaption of Colonization on Woody Bark.</title>
        <authorList>
            <person name="Yin Z."/>
            <person name="Liu H."/>
            <person name="Gao X."/>
            <person name="Li Z."/>
            <person name="Song N."/>
            <person name="Ke X."/>
            <person name="Dai Q."/>
            <person name="Wu Y."/>
            <person name="Sun Y."/>
            <person name="Xu J.-R."/>
            <person name="Kang Z.K."/>
            <person name="Wang L."/>
            <person name="Huang L."/>
        </authorList>
    </citation>
    <scope>NUCLEOTIDE SEQUENCE [LARGE SCALE GENOMIC DNA]</scope>
    <source>
        <strain evidence="3">SXYL134</strain>
    </source>
</reference>
<proteinExistence type="predicted"/>
<dbReference type="OrthoDB" id="74545at2759"/>
<sequence>MSGSVFSETLQEITTTKLNELSKRRIVFEEAKSSLLSSIQSQSDLMDPIEKLALLSNGVKNCFAIRTDKEGKVIKEQTKHRRLEVNLKNLDRFLAQARHDPSVSTKALEEWEKELFGYLDTHSLRYQYASLYGELVTEWLSESNGKKSEGGNEATSGDGADTGGAFEDVGSAAKLKSKSKWESIVFEPAKVDFDTLRGYLNSLFGCDDNSAEGVPDNSKLRALKTLRDSVEAFEARLARPDQFDQNNLKWTMQGLLSSDLLTNDKREVLKDFMGNPIILSEIADVLNMRFSALESWSWGFGGVPVEQRRKINGVFSIHMHEDLLQAIFLQYIGVKWSVFFKRAFVNVRNNRNAWSTLDKDIPGLNRKRLEYYLGPLKQNRSLQKERQTTYNKDYFVAKLLRKEDQSFSLADGEVEVELHSGGAVPRKKMRQGHPNPAQSSVSFLNRIANKSDTLQELVLDAEDSDEGCGFMLVEDGNEVVEKDVVVKTPIQLKQQLLHLLSTEIAINTRIHNGLSAFHAVFEDWDTLLSHETICTVLEFIGVSSTWLGFFTKYLQAPLRFVEEDASQLKVRRRGVPSSHILSDVFSEAVLFCLDMAVNQAACGQPLWRVEDDLWFWSYNHQTTAKAWTAVEHFASVTATSINWKKSGSAQISCDKDIDLQTDSPLPQGEIRWGFLVLSPSTGRFEIDQTTVDSHIAELGQQLNDKKTSIFAFIQTWNTYAATFFSSNFGKSANCFGRQHVDDMLATHKRIQQQIFSEESGAGLGSASSIIDYLKKTIEQRFGVTNIPDGYFYSPVEIGGLDLQSPFISLLQIRDSVLESHDSLFETMYEAEMDAYKLLKHRFYRSVETGAGIKMFRRGVADPNWEPESQQERDDFFSFDEFVQHREDISIFNHLSQPKDISWVYSQLMAKPTEQSVDPDIFSGMWASLGQLGTSNRKIIREWNKMDPYWRWVMVMYGPEIVERFGDLSIVDAGLLPMGMIGLFREKRVTWKD</sequence>
<feature type="compositionally biased region" description="Low complexity" evidence="1">
    <location>
        <begin position="154"/>
        <end position="164"/>
    </location>
</feature>
<dbReference type="AlphaFoldDB" id="A0A194UVU7"/>
<evidence type="ECO:0000313" key="2">
    <source>
        <dbReference type="EMBL" id="KUI55837.1"/>
    </source>
</evidence>
<protein>
    <recommendedName>
        <fullName evidence="4">Reverse transcriptase domain-containing protein</fullName>
    </recommendedName>
</protein>
<dbReference type="EMBL" id="KN714683">
    <property type="protein sequence ID" value="KUI55837.1"/>
    <property type="molecule type" value="Genomic_DNA"/>
</dbReference>
<feature type="region of interest" description="Disordered" evidence="1">
    <location>
        <begin position="143"/>
        <end position="164"/>
    </location>
</feature>
<keyword evidence="3" id="KW-1185">Reference proteome</keyword>
<accession>A0A194UVU7</accession>
<dbReference type="PANTHER" id="PTHR37015">
    <property type="entry name" value="REVERSE TRANSCRIPTASE DOMAIN-CONTAINING PROTEIN"/>
    <property type="match status" value="1"/>
</dbReference>